<feature type="transmembrane region" description="Helical" evidence="7">
    <location>
        <begin position="646"/>
        <end position="665"/>
    </location>
</feature>
<dbReference type="Pfam" id="PF03176">
    <property type="entry name" value="MMPL"/>
    <property type="match status" value="2"/>
</dbReference>
<proteinExistence type="predicted"/>
<feature type="domain" description="SSD" evidence="8">
    <location>
        <begin position="312"/>
        <end position="454"/>
    </location>
</feature>
<protein>
    <submittedName>
        <fullName evidence="9">MMPL family transporter</fullName>
    </submittedName>
</protein>
<feature type="transmembrane region" description="Helical" evidence="7">
    <location>
        <begin position="710"/>
        <end position="729"/>
    </location>
</feature>
<dbReference type="RefSeq" id="WP_344681481.1">
    <property type="nucleotide sequence ID" value="NZ_BAAAVT010000014.1"/>
</dbReference>
<keyword evidence="5 7" id="KW-0472">Membrane</keyword>
<accession>A0ABP6M3S9</accession>
<comment type="subcellular location">
    <subcellularLocation>
        <location evidence="1">Cell membrane</location>
        <topology evidence="1">Multi-pass membrane protein</topology>
    </subcellularLocation>
</comment>
<keyword evidence="3 7" id="KW-0812">Transmembrane</keyword>
<feature type="transmembrane region" description="Helical" evidence="7">
    <location>
        <begin position="672"/>
        <end position="698"/>
    </location>
</feature>
<name>A0ABP6M3S9_9MICC</name>
<comment type="caution">
    <text evidence="9">The sequence shown here is derived from an EMBL/GenBank/DDBJ whole genome shotgun (WGS) entry which is preliminary data.</text>
</comment>
<dbReference type="PANTHER" id="PTHR33406">
    <property type="entry name" value="MEMBRANE PROTEIN MJ1562-RELATED"/>
    <property type="match status" value="1"/>
</dbReference>
<dbReference type="Gene3D" id="1.20.1640.10">
    <property type="entry name" value="Multidrug efflux transporter AcrB transmembrane domain"/>
    <property type="match status" value="2"/>
</dbReference>
<dbReference type="InterPro" id="IPR000731">
    <property type="entry name" value="SSD"/>
</dbReference>
<dbReference type="EMBL" id="BAAAVT010000014">
    <property type="protein sequence ID" value="GAA3069274.1"/>
    <property type="molecule type" value="Genomic_DNA"/>
</dbReference>
<keyword evidence="4 7" id="KW-1133">Transmembrane helix</keyword>
<dbReference type="InterPro" id="IPR050545">
    <property type="entry name" value="Mycobact_MmpL"/>
</dbReference>
<evidence type="ECO:0000313" key="9">
    <source>
        <dbReference type="EMBL" id="GAA3069274.1"/>
    </source>
</evidence>
<evidence type="ECO:0000256" key="6">
    <source>
        <dbReference type="SAM" id="MobiDB-lite"/>
    </source>
</evidence>
<evidence type="ECO:0000256" key="7">
    <source>
        <dbReference type="SAM" id="Phobius"/>
    </source>
</evidence>
<feature type="transmembrane region" description="Helical" evidence="7">
    <location>
        <begin position="395"/>
        <end position="417"/>
    </location>
</feature>
<reference evidence="10" key="1">
    <citation type="journal article" date="2019" name="Int. J. Syst. Evol. Microbiol.">
        <title>The Global Catalogue of Microorganisms (GCM) 10K type strain sequencing project: providing services to taxonomists for standard genome sequencing and annotation.</title>
        <authorList>
            <consortium name="The Broad Institute Genomics Platform"/>
            <consortium name="The Broad Institute Genome Sequencing Center for Infectious Disease"/>
            <person name="Wu L."/>
            <person name="Ma J."/>
        </authorList>
    </citation>
    <scope>NUCLEOTIDE SEQUENCE [LARGE SCALE GENOMIC DNA]</scope>
    <source>
        <strain evidence="10">JCM 14309</strain>
    </source>
</reference>
<feature type="transmembrane region" description="Helical" evidence="7">
    <location>
        <begin position="423"/>
        <end position="456"/>
    </location>
</feature>
<dbReference type="Proteomes" id="UP001500236">
    <property type="component" value="Unassembled WGS sequence"/>
</dbReference>
<evidence type="ECO:0000256" key="2">
    <source>
        <dbReference type="ARBA" id="ARBA00022475"/>
    </source>
</evidence>
<feature type="transmembrane region" description="Helical" evidence="7">
    <location>
        <begin position="485"/>
        <end position="506"/>
    </location>
</feature>
<dbReference type="PANTHER" id="PTHR33406:SF13">
    <property type="entry name" value="MEMBRANE PROTEIN YDFJ"/>
    <property type="match status" value="1"/>
</dbReference>
<feature type="transmembrane region" description="Helical" evidence="7">
    <location>
        <begin position="329"/>
        <end position="349"/>
    </location>
</feature>
<dbReference type="InterPro" id="IPR004869">
    <property type="entry name" value="MMPL_dom"/>
</dbReference>
<evidence type="ECO:0000259" key="8">
    <source>
        <dbReference type="PROSITE" id="PS50156"/>
    </source>
</evidence>
<evidence type="ECO:0000313" key="10">
    <source>
        <dbReference type="Proteomes" id="UP001500236"/>
    </source>
</evidence>
<dbReference type="PROSITE" id="PS50156">
    <property type="entry name" value="SSD"/>
    <property type="match status" value="1"/>
</dbReference>
<feature type="compositionally biased region" description="Acidic residues" evidence="6">
    <location>
        <begin position="139"/>
        <end position="155"/>
    </location>
</feature>
<gene>
    <name evidence="9" type="ORF">GCM10010529_22180</name>
</gene>
<keyword evidence="2" id="KW-1003">Cell membrane</keyword>
<evidence type="ECO:0000256" key="1">
    <source>
        <dbReference type="ARBA" id="ARBA00004651"/>
    </source>
</evidence>
<dbReference type="SUPFAM" id="SSF82866">
    <property type="entry name" value="Multidrug efflux transporter AcrB transmembrane domain"/>
    <property type="match status" value="2"/>
</dbReference>
<feature type="transmembrane region" description="Helical" evidence="7">
    <location>
        <begin position="299"/>
        <end position="322"/>
    </location>
</feature>
<evidence type="ECO:0000256" key="5">
    <source>
        <dbReference type="ARBA" id="ARBA00023136"/>
    </source>
</evidence>
<feature type="region of interest" description="Disordered" evidence="6">
    <location>
        <begin position="850"/>
        <end position="874"/>
    </location>
</feature>
<feature type="transmembrane region" description="Helical" evidence="7">
    <location>
        <begin position="355"/>
        <end position="374"/>
    </location>
</feature>
<keyword evidence="10" id="KW-1185">Reference proteome</keyword>
<evidence type="ECO:0000256" key="4">
    <source>
        <dbReference type="ARBA" id="ARBA00022989"/>
    </source>
</evidence>
<sequence>MARLLHRLGLFAARRAKTVIAAWFAVLAIAVTSFLSFGGQLTDQITLPDLETTRVADRLAEEIPDVGGGSAIAVLQTEDGASFTDEQIEEVAALSEELEALEPVDGVTDPFVAAAERADGEAELQDAREELDAGREELDSGTEELESGEEQLDAGQDQLDDAQEQLDAAVAEAQAGGYYEAAQEELDAQQAQLDAQQTQLDDTRAELDDAREEIASGEAELADGEAELERGEQMLELTEAAQTVSSDDDVAILTVTFPEELQAVGTDSLTLVSDTLAEAHIDGVEILPSSELNFEMPHLFSTAEAIGLMIAAAVLLVMLGTLIGAGLPLLNALVGVGIGVAGTMSLSGFVDMMSVTPILGLMLGLAVGIDYALFILHRHRTQMKDGMELRDSIALANGTAGNAVVFAGATVIIALLALNVTGIGFLGLMGSIAAACVFIAVLMAVTMTPATLSLAGRRILARRERRYIGLRKGRRITEPMKTPRALGLAALAIIGLCVLAIPTFSLRLGLPDASSDPADSTSYQAYQATEEAFGAGQNGPLLLVADLPEGLSESEAQDLQVSVAQELDARDDVAAVVPAALNEDHDVAVLQLIPDEGPASESVEQLVHDLRGPEALTGEAVDGVELSVAGMTAANIDISEVIADALPLYLVVVVGLSLLLMIMVFRSILLPVVATLGFVGSFAAGLGGVVAVFQWSWLGDLFGITEPGPILTFLPIIMVGILFGLAMDYQLFTGSGMREAYAHGDSARLAVRKGLHAGRSVVTAAALIMGSVFAGFIFTDEPMVTSIGLALALGVLLDAFVVRLVLVPALLHLAGPAAWWLPRWLDRILPDVDVEGSALERQVLEVDEWSGAGGSADAAEQDSSRVPETADAGR</sequence>
<feature type="transmembrane region" description="Helical" evidence="7">
    <location>
        <begin position="757"/>
        <end position="778"/>
    </location>
</feature>
<evidence type="ECO:0000256" key="3">
    <source>
        <dbReference type="ARBA" id="ARBA00022692"/>
    </source>
</evidence>
<feature type="region of interest" description="Disordered" evidence="6">
    <location>
        <begin position="134"/>
        <end position="155"/>
    </location>
</feature>
<organism evidence="9 10">
    <name type="scientific">Nesterenkonia aethiopica</name>
    <dbReference type="NCBI Taxonomy" id="269144"/>
    <lineage>
        <taxon>Bacteria</taxon>
        <taxon>Bacillati</taxon>
        <taxon>Actinomycetota</taxon>
        <taxon>Actinomycetes</taxon>
        <taxon>Micrococcales</taxon>
        <taxon>Micrococcaceae</taxon>
        <taxon>Nesterenkonia</taxon>
    </lineage>
</organism>